<dbReference type="Proteomes" id="UP001291687">
    <property type="component" value="Unassembled WGS sequence"/>
</dbReference>
<organism evidence="7 8">
    <name type="scientific">Candidatus Megaera venefica</name>
    <dbReference type="NCBI Taxonomy" id="2055910"/>
    <lineage>
        <taxon>Bacteria</taxon>
        <taxon>Pseudomonadati</taxon>
        <taxon>Pseudomonadota</taxon>
        <taxon>Alphaproteobacteria</taxon>
        <taxon>Rickettsiales</taxon>
        <taxon>Rickettsiaceae</taxon>
        <taxon>Candidatus Megaera</taxon>
    </lineage>
</organism>
<feature type="transmembrane region" description="Helical" evidence="6">
    <location>
        <begin position="6"/>
        <end position="23"/>
    </location>
</feature>
<comment type="subcellular location">
    <subcellularLocation>
        <location evidence="1">Membrane</location>
        <topology evidence="1">Multi-pass membrane protein</topology>
    </subcellularLocation>
</comment>
<dbReference type="EMBL" id="JARJFB010000277">
    <property type="protein sequence ID" value="MEA0971788.1"/>
    <property type="molecule type" value="Genomic_DNA"/>
</dbReference>
<evidence type="ECO:0000313" key="8">
    <source>
        <dbReference type="Proteomes" id="UP001291687"/>
    </source>
</evidence>
<accession>A0ABU5NF35</accession>
<feature type="transmembrane region" description="Helical" evidence="6">
    <location>
        <begin position="93"/>
        <end position="112"/>
    </location>
</feature>
<keyword evidence="3 6" id="KW-0812">Transmembrane</keyword>
<name>A0ABU5NF35_9RICK</name>
<proteinExistence type="inferred from homology"/>
<feature type="transmembrane region" description="Helical" evidence="6">
    <location>
        <begin position="118"/>
        <end position="135"/>
    </location>
</feature>
<dbReference type="InterPro" id="IPR006214">
    <property type="entry name" value="Bax_inhibitor_1-related"/>
</dbReference>
<keyword evidence="8" id="KW-1185">Reference proteome</keyword>
<evidence type="ECO:0000256" key="4">
    <source>
        <dbReference type="ARBA" id="ARBA00022989"/>
    </source>
</evidence>
<dbReference type="CDD" id="cd10432">
    <property type="entry name" value="BI-1-like_bacterial"/>
    <property type="match status" value="1"/>
</dbReference>
<comment type="caution">
    <text evidence="7">The sequence shown here is derived from an EMBL/GenBank/DDBJ whole genome shotgun (WGS) entry which is preliminary data.</text>
</comment>
<sequence>MMLFSTPLAYAVMFAPLIYIFFFSRNLMSMDKQQAMLHLGIFAALNGLSLGSIFLVFTSASIVKTFFITASTFGAMSLYGYSTKKDLTAVGSFVYMGLIGLIIASLINLFLRSAALDFVVSFIGVGIFTALTAYDTQKLKSIYYTMNGTTARASNIAVYGAMTLYLDFINLFTMLLHFIGVRKSDD</sequence>
<keyword evidence="4 6" id="KW-1133">Transmembrane helix</keyword>
<dbReference type="Pfam" id="PF01027">
    <property type="entry name" value="Bax1-I"/>
    <property type="match status" value="1"/>
</dbReference>
<evidence type="ECO:0000256" key="5">
    <source>
        <dbReference type="ARBA" id="ARBA00023136"/>
    </source>
</evidence>
<keyword evidence="5 6" id="KW-0472">Membrane</keyword>
<evidence type="ECO:0000313" key="7">
    <source>
        <dbReference type="EMBL" id="MEA0971788.1"/>
    </source>
</evidence>
<feature type="transmembrane region" description="Helical" evidence="6">
    <location>
        <begin position="35"/>
        <end position="56"/>
    </location>
</feature>
<evidence type="ECO:0000256" key="2">
    <source>
        <dbReference type="ARBA" id="ARBA00010350"/>
    </source>
</evidence>
<gene>
    <name evidence="7" type="ORF">Megvenef_01776</name>
</gene>
<dbReference type="PANTHER" id="PTHR23291">
    <property type="entry name" value="BAX INHIBITOR-RELATED"/>
    <property type="match status" value="1"/>
</dbReference>
<dbReference type="PANTHER" id="PTHR23291:SF50">
    <property type="entry name" value="PROTEIN LIFEGUARD 4"/>
    <property type="match status" value="1"/>
</dbReference>
<evidence type="ECO:0000256" key="1">
    <source>
        <dbReference type="ARBA" id="ARBA00004141"/>
    </source>
</evidence>
<reference evidence="7 8" key="1">
    <citation type="submission" date="2023-03" db="EMBL/GenBank/DDBJ databases">
        <title>Host association and intracellularity evolved multiple times independently in the Rickettsiales.</title>
        <authorList>
            <person name="Castelli M."/>
            <person name="Nardi T."/>
            <person name="Gammuto L."/>
            <person name="Bellinzona G."/>
            <person name="Sabaneyeva E."/>
            <person name="Potekhin A."/>
            <person name="Serra V."/>
            <person name="Petroni G."/>
            <person name="Sassera D."/>
        </authorList>
    </citation>
    <scope>NUCLEOTIDE SEQUENCE [LARGE SCALE GENOMIC DNA]</scope>
    <source>
        <strain evidence="7 8">Sr 2-6</strain>
    </source>
</reference>
<evidence type="ECO:0000256" key="6">
    <source>
        <dbReference type="RuleBase" id="RU004379"/>
    </source>
</evidence>
<comment type="similarity">
    <text evidence="2 6">Belongs to the BI1 family.</text>
</comment>
<evidence type="ECO:0000256" key="3">
    <source>
        <dbReference type="ARBA" id="ARBA00022692"/>
    </source>
</evidence>
<feature type="transmembrane region" description="Helical" evidence="6">
    <location>
        <begin position="156"/>
        <end position="179"/>
    </location>
</feature>
<protein>
    <submittedName>
        <fullName evidence="7">Bax inhibitor-1/YccA family C-terminal domain protein</fullName>
    </submittedName>
</protein>